<reference evidence="2 3" key="1">
    <citation type="journal article" date="2005" name="Nature">
        <title>The map-based sequence of the rice genome.</title>
        <authorList>
            <consortium name="International rice genome sequencing project (IRGSP)"/>
            <person name="Matsumoto T."/>
            <person name="Wu J."/>
            <person name="Kanamori H."/>
            <person name="Katayose Y."/>
            <person name="Fujisawa M."/>
            <person name="Namiki N."/>
            <person name="Mizuno H."/>
            <person name="Yamamoto K."/>
            <person name="Antonio B.A."/>
            <person name="Baba T."/>
            <person name="Sakata K."/>
            <person name="Nagamura Y."/>
            <person name="Aoki H."/>
            <person name="Arikawa K."/>
            <person name="Arita K."/>
            <person name="Bito T."/>
            <person name="Chiden Y."/>
            <person name="Fujitsuka N."/>
            <person name="Fukunaka R."/>
            <person name="Hamada M."/>
            <person name="Harada C."/>
            <person name="Hayashi A."/>
            <person name="Hijishita S."/>
            <person name="Honda M."/>
            <person name="Hosokawa S."/>
            <person name="Ichikawa Y."/>
            <person name="Idonuma A."/>
            <person name="Iijima M."/>
            <person name="Ikeda M."/>
            <person name="Ikeno M."/>
            <person name="Ito K."/>
            <person name="Ito S."/>
            <person name="Ito T."/>
            <person name="Ito Y."/>
            <person name="Ito Y."/>
            <person name="Iwabuchi A."/>
            <person name="Kamiya K."/>
            <person name="Karasawa W."/>
            <person name="Kurita K."/>
            <person name="Katagiri S."/>
            <person name="Kikuta A."/>
            <person name="Kobayashi H."/>
            <person name="Kobayashi N."/>
            <person name="Machita K."/>
            <person name="Maehara T."/>
            <person name="Masukawa M."/>
            <person name="Mizubayashi T."/>
            <person name="Mukai Y."/>
            <person name="Nagasaki H."/>
            <person name="Nagata Y."/>
            <person name="Naito S."/>
            <person name="Nakashima M."/>
            <person name="Nakama Y."/>
            <person name="Nakamichi Y."/>
            <person name="Nakamura M."/>
            <person name="Meguro A."/>
            <person name="Negishi M."/>
            <person name="Ohta I."/>
            <person name="Ohta T."/>
            <person name="Okamoto M."/>
            <person name="Ono N."/>
            <person name="Saji S."/>
            <person name="Sakaguchi M."/>
            <person name="Sakai K."/>
            <person name="Shibata M."/>
            <person name="Shimokawa T."/>
            <person name="Song J."/>
            <person name="Takazaki Y."/>
            <person name="Terasawa K."/>
            <person name="Tsugane M."/>
            <person name="Tsuji K."/>
            <person name="Ueda S."/>
            <person name="Waki K."/>
            <person name="Yamagata H."/>
            <person name="Yamamoto M."/>
            <person name="Yamamoto S."/>
            <person name="Yamane H."/>
            <person name="Yoshiki S."/>
            <person name="Yoshihara R."/>
            <person name="Yukawa K."/>
            <person name="Zhong H."/>
            <person name="Yano M."/>
            <person name="Yuan Q."/>
            <person name="Ouyang S."/>
            <person name="Liu J."/>
            <person name="Jones K.M."/>
            <person name="Gansberger K."/>
            <person name="Moffat K."/>
            <person name="Hill J."/>
            <person name="Bera J."/>
            <person name="Fadrosh D."/>
            <person name="Jin S."/>
            <person name="Johri S."/>
            <person name="Kim M."/>
            <person name="Overton L."/>
            <person name="Reardon M."/>
            <person name="Tsitrin T."/>
            <person name="Vuong H."/>
            <person name="Weaver B."/>
            <person name="Ciecko A."/>
            <person name="Tallon L."/>
            <person name="Jackson J."/>
            <person name="Pai G."/>
            <person name="Aken S.V."/>
            <person name="Utterback T."/>
            <person name="Reidmuller S."/>
            <person name="Feldblyum T."/>
            <person name="Hsiao J."/>
            <person name="Zismann V."/>
            <person name="Iobst S."/>
            <person name="de Vazeille A.R."/>
            <person name="Buell C.R."/>
            <person name="Ying K."/>
            <person name="Li Y."/>
            <person name="Lu T."/>
            <person name="Huang Y."/>
            <person name="Zhao Q."/>
            <person name="Feng Q."/>
            <person name="Zhang L."/>
            <person name="Zhu J."/>
            <person name="Weng Q."/>
            <person name="Mu J."/>
            <person name="Lu Y."/>
            <person name="Fan D."/>
            <person name="Liu Y."/>
            <person name="Guan J."/>
            <person name="Zhang Y."/>
            <person name="Yu S."/>
            <person name="Liu X."/>
            <person name="Zhang Y."/>
            <person name="Hong G."/>
            <person name="Han B."/>
            <person name="Choisne N."/>
            <person name="Demange N."/>
            <person name="Orjeda G."/>
            <person name="Samain S."/>
            <person name="Cattolico L."/>
            <person name="Pelletier E."/>
            <person name="Couloux A."/>
            <person name="Segurens B."/>
            <person name="Wincker P."/>
            <person name="D'Hont A."/>
            <person name="Scarpelli C."/>
            <person name="Weissenbach J."/>
            <person name="Salanoubat M."/>
            <person name="Quetier F."/>
            <person name="Yu Y."/>
            <person name="Kim H.R."/>
            <person name="Rambo T."/>
            <person name="Currie J."/>
            <person name="Collura K."/>
            <person name="Luo M."/>
            <person name="Yang T."/>
            <person name="Ammiraju J.S.S."/>
            <person name="Engler F."/>
            <person name="Soderlund C."/>
            <person name="Wing R.A."/>
            <person name="Palmer L.E."/>
            <person name="de la Bastide M."/>
            <person name="Spiegel L."/>
            <person name="Nascimento L."/>
            <person name="Zutavern T."/>
            <person name="O'Shaughnessy A."/>
            <person name="Dike S."/>
            <person name="Dedhia N."/>
            <person name="Preston R."/>
            <person name="Balija V."/>
            <person name="McCombie W.R."/>
            <person name="Chow T."/>
            <person name="Chen H."/>
            <person name="Chung M."/>
            <person name="Chen C."/>
            <person name="Shaw J."/>
            <person name="Wu H."/>
            <person name="Hsiao K."/>
            <person name="Chao Y."/>
            <person name="Chu M."/>
            <person name="Cheng C."/>
            <person name="Hour A."/>
            <person name="Lee P."/>
            <person name="Lin S."/>
            <person name="Lin Y."/>
            <person name="Liou J."/>
            <person name="Liu S."/>
            <person name="Hsing Y."/>
            <person name="Raghuvanshi S."/>
            <person name="Mohanty A."/>
            <person name="Bharti A.K."/>
            <person name="Gaur A."/>
            <person name="Gupta V."/>
            <person name="Kumar D."/>
            <person name="Ravi V."/>
            <person name="Vij S."/>
            <person name="Kapur A."/>
            <person name="Khurana P."/>
            <person name="Khurana P."/>
            <person name="Khurana J.P."/>
            <person name="Tyagi A.K."/>
            <person name="Gaikwad K."/>
            <person name="Singh A."/>
            <person name="Dalal V."/>
            <person name="Srivastava S."/>
            <person name="Dixit A."/>
            <person name="Pal A.K."/>
            <person name="Ghazi I.A."/>
            <person name="Yadav M."/>
            <person name="Pandit A."/>
            <person name="Bhargava A."/>
            <person name="Sureshbabu K."/>
            <person name="Batra K."/>
            <person name="Sharma T.R."/>
            <person name="Mohapatra T."/>
            <person name="Singh N.K."/>
            <person name="Messing J."/>
            <person name="Nelson A.B."/>
            <person name="Fuks G."/>
            <person name="Kavchok S."/>
            <person name="Keizer G."/>
            <person name="Linton E."/>
            <person name="Llaca V."/>
            <person name="Song R."/>
            <person name="Tanyolac B."/>
            <person name="Young S."/>
            <person name="Ho-Il K."/>
            <person name="Hahn J.H."/>
            <person name="Sangsakoo G."/>
            <person name="Vanavichit A."/>
            <person name="de Mattos Luiz.A.T."/>
            <person name="Zimmer P.D."/>
            <person name="Malone G."/>
            <person name="Dellagostin O."/>
            <person name="de Oliveira A.C."/>
            <person name="Bevan M."/>
            <person name="Bancroft I."/>
            <person name="Minx P."/>
            <person name="Cordum H."/>
            <person name="Wilson R."/>
            <person name="Cheng Z."/>
            <person name="Jin W."/>
            <person name="Jiang J."/>
            <person name="Leong S.A."/>
            <person name="Iwama H."/>
            <person name="Gojobori T."/>
            <person name="Itoh T."/>
            <person name="Niimura Y."/>
            <person name="Fujii Y."/>
            <person name="Habara T."/>
            <person name="Sakai H."/>
            <person name="Sato Y."/>
            <person name="Wilson G."/>
            <person name="Kumar K."/>
            <person name="McCouch S."/>
            <person name="Juretic N."/>
            <person name="Hoen D."/>
            <person name="Wright S."/>
            <person name="Bruskiewich R."/>
            <person name="Bureau T."/>
            <person name="Miyao A."/>
            <person name="Hirochika H."/>
            <person name="Nishikawa T."/>
            <person name="Kadowaki K."/>
            <person name="Sugiura M."/>
            <person name="Burr B."/>
            <person name="Sasaki T."/>
        </authorList>
    </citation>
    <scope>NUCLEOTIDE SEQUENCE [LARGE SCALE GENOMIC DNA]</scope>
    <source>
        <strain evidence="3">cv. Nipponbare</strain>
    </source>
</reference>
<protein>
    <submittedName>
        <fullName evidence="2">Os11g0449800 protein</fullName>
    </submittedName>
</protein>
<dbReference type="KEGG" id="dosa:Os11g0449800"/>
<name>A0A0P0Y1Y1_ORYSJ</name>
<evidence type="ECO:0000313" key="3">
    <source>
        <dbReference type="Proteomes" id="UP000000763"/>
    </source>
</evidence>
<gene>
    <name evidence="2" type="ordered locus">Os11g0449800</name>
</gene>
<evidence type="ECO:0000256" key="1">
    <source>
        <dbReference type="SAM" id="MobiDB-lite"/>
    </source>
</evidence>
<sequence>MPEMCAGGIQARCLARGATSAGEDEGSLGKTRVQSTHERATTMEGCEGTQGRLRPRRRRGSGAGGCRLLQMGGRPRRHRWKLHAAPPPSMEAERSAAVDGSRVYRRMPNMPRRAAAAAAAGRSTASTAGRPMPSPPHYHVGQGTKLPSNGLWR</sequence>
<organism evidence="2 3">
    <name type="scientific">Oryza sativa subsp. japonica</name>
    <name type="common">Rice</name>
    <dbReference type="NCBI Taxonomy" id="39947"/>
    <lineage>
        <taxon>Eukaryota</taxon>
        <taxon>Viridiplantae</taxon>
        <taxon>Streptophyta</taxon>
        <taxon>Embryophyta</taxon>
        <taxon>Tracheophyta</taxon>
        <taxon>Spermatophyta</taxon>
        <taxon>Magnoliopsida</taxon>
        <taxon>Liliopsida</taxon>
        <taxon>Poales</taxon>
        <taxon>Poaceae</taxon>
        <taxon>BOP clade</taxon>
        <taxon>Oryzoideae</taxon>
        <taxon>Oryzeae</taxon>
        <taxon>Oryzinae</taxon>
        <taxon>Oryza</taxon>
        <taxon>Oryza sativa</taxon>
    </lineage>
</organism>
<dbReference type="EMBL" id="AP008217">
    <property type="protein sequence ID" value="BAF28198.1"/>
    <property type="molecule type" value="Genomic_DNA"/>
</dbReference>
<accession>A0A0P0Y1Y1</accession>
<reference evidence="3" key="2">
    <citation type="journal article" date="2008" name="Nucleic Acids Res.">
        <title>The rice annotation project database (RAP-DB): 2008 update.</title>
        <authorList>
            <consortium name="The rice annotation project (RAP)"/>
        </authorList>
    </citation>
    <scope>GENOME REANNOTATION</scope>
    <source>
        <strain evidence="3">cv. Nipponbare</strain>
    </source>
</reference>
<dbReference type="AlphaFoldDB" id="A0A0P0Y1Y1"/>
<feature type="region of interest" description="Disordered" evidence="1">
    <location>
        <begin position="19"/>
        <end position="95"/>
    </location>
</feature>
<evidence type="ECO:0000313" key="2">
    <source>
        <dbReference type="EMBL" id="BAF28198.1"/>
    </source>
</evidence>
<proteinExistence type="predicted"/>
<dbReference type="Gramene" id="Os11t0450050-00">
    <property type="protein sequence ID" value="Os11t0450050-00"/>
    <property type="gene ID" value="Os11g0450050"/>
</dbReference>
<feature type="compositionally biased region" description="Low complexity" evidence="1">
    <location>
        <begin position="115"/>
        <end position="130"/>
    </location>
</feature>
<feature type="region of interest" description="Disordered" evidence="1">
    <location>
        <begin position="115"/>
        <end position="153"/>
    </location>
</feature>
<dbReference type="Proteomes" id="UP000000763">
    <property type="component" value="Chromosome 11"/>
</dbReference>